<evidence type="ECO:0000313" key="1">
    <source>
        <dbReference type="EMBL" id="KAG1529790.1"/>
    </source>
</evidence>
<proteinExistence type="predicted"/>
<reference evidence="1 2" key="1">
    <citation type="journal article" date="2020" name="Microb. Genom.">
        <title>Genetic diversity of clinical and environmental Mucorales isolates obtained from an investigation of mucormycosis cases among solid organ transplant recipients.</title>
        <authorList>
            <person name="Nguyen M.H."/>
            <person name="Kaul D."/>
            <person name="Muto C."/>
            <person name="Cheng S.J."/>
            <person name="Richter R.A."/>
            <person name="Bruno V.M."/>
            <person name="Liu G."/>
            <person name="Beyhan S."/>
            <person name="Sundermann A.J."/>
            <person name="Mounaud S."/>
            <person name="Pasculle A.W."/>
            <person name="Nierman W.C."/>
            <person name="Driscoll E."/>
            <person name="Cumbie R."/>
            <person name="Clancy C.J."/>
            <person name="Dupont C.L."/>
        </authorList>
    </citation>
    <scope>NUCLEOTIDE SEQUENCE [LARGE SCALE GENOMIC DNA]</scope>
    <source>
        <strain evidence="1 2">GL24</strain>
    </source>
</reference>
<evidence type="ECO:0000313" key="2">
    <source>
        <dbReference type="Proteomes" id="UP000740926"/>
    </source>
</evidence>
<keyword evidence="2" id="KW-1185">Reference proteome</keyword>
<comment type="caution">
    <text evidence="1">The sequence shown here is derived from an EMBL/GenBank/DDBJ whole genome shotgun (WGS) entry which is preliminary data.</text>
</comment>
<name>A0A9P6XPT2_9FUNG</name>
<protein>
    <submittedName>
        <fullName evidence="1">Uncharacterized protein</fullName>
    </submittedName>
</protein>
<dbReference type="EMBL" id="JAANIU010014026">
    <property type="protein sequence ID" value="KAG1529790.1"/>
    <property type="molecule type" value="Genomic_DNA"/>
</dbReference>
<sequence length="79" mass="8855">MAHAVFEQPTEHHDLAVIQQHAGVQCTLVGDDAGRAGRALRVDAADFLVDVQLHRRRPRARLSGTGCCCRPRRRSRNDR</sequence>
<dbReference type="Proteomes" id="UP000740926">
    <property type="component" value="Unassembled WGS sequence"/>
</dbReference>
<organism evidence="1 2">
    <name type="scientific">Rhizopus delemar</name>
    <dbReference type="NCBI Taxonomy" id="936053"/>
    <lineage>
        <taxon>Eukaryota</taxon>
        <taxon>Fungi</taxon>
        <taxon>Fungi incertae sedis</taxon>
        <taxon>Mucoromycota</taxon>
        <taxon>Mucoromycotina</taxon>
        <taxon>Mucoromycetes</taxon>
        <taxon>Mucorales</taxon>
        <taxon>Mucorineae</taxon>
        <taxon>Rhizopodaceae</taxon>
        <taxon>Rhizopus</taxon>
    </lineage>
</organism>
<dbReference type="AlphaFoldDB" id="A0A9P6XPT2"/>
<gene>
    <name evidence="1" type="ORF">G6F50_017758</name>
</gene>
<accession>A0A9P6XPT2</accession>